<sequence>MMPRRFGRTCPLAVLVLIVAFTRNECVVAQSTDHDADLDPVPVIFDTDITGDVDDVLALAMLHTLADRGECDLLAVTISKRHPKAAAFVDAINTFYGRPDIPIGISTTAPPRESRYLSLVDQRQPDGTDQYSHDLRDDSDARDAVELLRQTLADADDHSVCLIQVGLAVNTADLLDSKPDRISPMPGHDLVQQKLLLASIMAGAFGPVGSNPRHLEANVKNHIESMQQLVNRWPQSVPRIWSDFRIGIAAKYPRRSIKNDFRYDPHHPVREAYLRYNGPDHDRPTWDLTSVLYAVRPGDGYFGLSDRGVVEVQDDGFTAFRPSADGPDRYLTMSKPQAHRVIEVQRSLVSQPPNRNATSRVTD</sequence>
<reference evidence="2 3" key="1">
    <citation type="submission" date="2019-02" db="EMBL/GenBank/DDBJ databases">
        <title>Deep-cultivation of Planctomycetes and their phenomic and genomic characterization uncovers novel biology.</title>
        <authorList>
            <person name="Wiegand S."/>
            <person name="Jogler M."/>
            <person name="Boedeker C."/>
            <person name="Pinto D."/>
            <person name="Vollmers J."/>
            <person name="Rivas-Marin E."/>
            <person name="Kohn T."/>
            <person name="Peeters S.H."/>
            <person name="Heuer A."/>
            <person name="Rast P."/>
            <person name="Oberbeckmann S."/>
            <person name="Bunk B."/>
            <person name="Jeske O."/>
            <person name="Meyerdierks A."/>
            <person name="Storesund J.E."/>
            <person name="Kallscheuer N."/>
            <person name="Luecker S."/>
            <person name="Lage O.M."/>
            <person name="Pohl T."/>
            <person name="Merkel B.J."/>
            <person name="Hornburger P."/>
            <person name="Mueller R.-W."/>
            <person name="Bruemmer F."/>
            <person name="Labrenz M."/>
            <person name="Spormann A.M."/>
            <person name="Op Den Camp H."/>
            <person name="Overmann J."/>
            <person name="Amann R."/>
            <person name="Jetten M.S.M."/>
            <person name="Mascher T."/>
            <person name="Medema M.H."/>
            <person name="Devos D.P."/>
            <person name="Kaster A.-K."/>
            <person name="Ovreas L."/>
            <person name="Rohde M."/>
            <person name="Galperin M.Y."/>
            <person name="Jogler C."/>
        </authorList>
    </citation>
    <scope>NUCLEOTIDE SEQUENCE [LARGE SCALE GENOMIC DNA]</scope>
    <source>
        <strain evidence="2 3">Pan14r</strain>
    </source>
</reference>
<accession>A0A5C5YAD7</accession>
<dbReference type="PANTHER" id="PTHR43264:SF1">
    <property type="entry name" value="INOSINE_URIDINE-PREFERRING NUCLEOSIDE HYDROLASE DOMAIN-CONTAINING PROTEIN"/>
    <property type="match status" value="1"/>
</dbReference>
<dbReference type="InterPro" id="IPR036452">
    <property type="entry name" value="Ribo_hydro-like"/>
</dbReference>
<dbReference type="Gene3D" id="3.90.245.10">
    <property type="entry name" value="Ribonucleoside hydrolase-like"/>
    <property type="match status" value="1"/>
</dbReference>
<evidence type="ECO:0000313" key="2">
    <source>
        <dbReference type="EMBL" id="TWT70272.1"/>
    </source>
</evidence>
<evidence type="ECO:0000259" key="1">
    <source>
        <dbReference type="Pfam" id="PF01156"/>
    </source>
</evidence>
<name>A0A5C5YAD7_9PLAN</name>
<gene>
    <name evidence="2" type="ORF">Pan14r_25770</name>
</gene>
<dbReference type="Pfam" id="PF01156">
    <property type="entry name" value="IU_nuc_hydro"/>
    <property type="match status" value="1"/>
</dbReference>
<dbReference type="SUPFAM" id="SSF53590">
    <property type="entry name" value="Nucleoside hydrolase"/>
    <property type="match status" value="1"/>
</dbReference>
<feature type="domain" description="Inosine/uridine-preferring nucleoside hydrolase" evidence="1">
    <location>
        <begin position="43"/>
        <end position="235"/>
    </location>
</feature>
<dbReference type="GO" id="GO:0016799">
    <property type="term" value="F:hydrolase activity, hydrolyzing N-glycosyl compounds"/>
    <property type="evidence" value="ECO:0007669"/>
    <property type="project" value="InterPro"/>
</dbReference>
<comment type="caution">
    <text evidence="2">The sequence shown here is derived from an EMBL/GenBank/DDBJ whole genome shotgun (WGS) entry which is preliminary data.</text>
</comment>
<organism evidence="2 3">
    <name type="scientific">Crateriforma conspicua</name>
    <dbReference type="NCBI Taxonomy" id="2527996"/>
    <lineage>
        <taxon>Bacteria</taxon>
        <taxon>Pseudomonadati</taxon>
        <taxon>Planctomycetota</taxon>
        <taxon>Planctomycetia</taxon>
        <taxon>Planctomycetales</taxon>
        <taxon>Planctomycetaceae</taxon>
        <taxon>Crateriforma</taxon>
    </lineage>
</organism>
<keyword evidence="3" id="KW-1185">Reference proteome</keyword>
<evidence type="ECO:0000313" key="3">
    <source>
        <dbReference type="Proteomes" id="UP000317238"/>
    </source>
</evidence>
<dbReference type="AlphaFoldDB" id="A0A5C5YAD7"/>
<dbReference type="InterPro" id="IPR001910">
    <property type="entry name" value="Inosine/uridine_hydrolase_dom"/>
</dbReference>
<dbReference type="RefSeq" id="WP_231598450.1">
    <property type="nucleotide sequence ID" value="NZ_SJPL01000001.1"/>
</dbReference>
<dbReference type="CDD" id="cd02652">
    <property type="entry name" value="nuc_hydro_2"/>
    <property type="match status" value="1"/>
</dbReference>
<dbReference type="EMBL" id="SJPL01000001">
    <property type="protein sequence ID" value="TWT70272.1"/>
    <property type="molecule type" value="Genomic_DNA"/>
</dbReference>
<proteinExistence type="predicted"/>
<protein>
    <submittedName>
        <fullName evidence="2">Inosine-uridine preferring nucleoside hydrolase</fullName>
    </submittedName>
</protein>
<keyword evidence="2" id="KW-0378">Hydrolase</keyword>
<dbReference type="Proteomes" id="UP000317238">
    <property type="component" value="Unassembled WGS sequence"/>
</dbReference>
<dbReference type="PANTHER" id="PTHR43264">
    <property type="match status" value="1"/>
</dbReference>